<evidence type="ECO:0000313" key="13">
    <source>
        <dbReference type="Proteomes" id="UP001152607"/>
    </source>
</evidence>
<dbReference type="GO" id="GO:0030600">
    <property type="term" value="F:feruloyl esterase activity"/>
    <property type="evidence" value="ECO:0007669"/>
    <property type="project" value="UniProtKB-EC"/>
</dbReference>
<dbReference type="GO" id="GO:0045493">
    <property type="term" value="P:xylan catabolic process"/>
    <property type="evidence" value="ECO:0007669"/>
    <property type="project" value="UniProtKB-KW"/>
</dbReference>
<evidence type="ECO:0000256" key="4">
    <source>
        <dbReference type="ARBA" id="ARBA00022723"/>
    </source>
</evidence>
<dbReference type="EC" id="3.1.1.-" evidence="10"/>
<keyword evidence="13" id="KW-1185">Reference proteome</keyword>
<dbReference type="PANTHER" id="PTHR33938">
    <property type="entry name" value="FERULOYL ESTERASE B-RELATED"/>
    <property type="match status" value="1"/>
</dbReference>
<gene>
    <name evidence="12" type="ORF">PDIGIT_LOCUS2570</name>
</gene>
<comment type="catalytic activity">
    <reaction evidence="9">
        <text>feruloyl-polysaccharide + H2O = ferulate + polysaccharide.</text>
        <dbReference type="EC" id="3.1.1.73"/>
    </reaction>
</comment>
<dbReference type="AlphaFoldDB" id="A0A9W4U6Z3"/>
<name>A0A9W4U6Z3_9PLEO</name>
<evidence type="ECO:0000256" key="9">
    <source>
        <dbReference type="ARBA" id="ARBA00034075"/>
    </source>
</evidence>
<sequence length="585" mass="63891">MADRISYRCTDVCIHKITVLSSPINHWIYSVCTLPIMQLLHIASVFVLIATSQASLKPKNFQERCLALSQTVQSNDYPVTVNIADYIAPNVTLDPLSEGVNSTCAEQLAMLGPYPIPVGVCRLNLRVETSSQSETMVEVWLPERWEGGRVLTTGTGGLSGSCNIGGWKTGIQYSTLSFASSYGFVSIGIDAGHSGTSAGAFYNKPEVFEDFSWRAVYASTLVGKEITKQFYQQDLGKSYYMGCSMGGRQGWATIQRNPELFDGVVAGAPALDYAGLMALFGTALQEIRLGTDDPLLSAEQWSAIQYESFKQCDLIDGANDGILEDPKACHLDWKPLSCATNTTSTCLTTTQISAASKLFSPVLYNGTTLLPTGFDHGIELLLSSYLNTSIISETLTEYYRYIIYNDLTWNISTLSLSDAKYAHDLDRANFSAFDPDISAFRDRGGKVLHWHGAADMVIPAGISDAYYAAVQTKLNATTAQLDEFYRYFRTGGVYHCTDGPGASSMGQFGGLTTAGGTTPEDNMLLRIVEWVERGGAPEFVEGAKVGVDGEVEFRRRHCKFPRVNVYSGDGDGKDEDGWQCVERVG</sequence>
<keyword evidence="6 10" id="KW-0378">Hydrolase</keyword>
<dbReference type="InterPro" id="IPR011118">
    <property type="entry name" value="Tannase/feruloyl_esterase"/>
</dbReference>
<evidence type="ECO:0000256" key="8">
    <source>
        <dbReference type="ARBA" id="ARBA00023157"/>
    </source>
</evidence>
<keyword evidence="3" id="KW-0119">Carbohydrate metabolism</keyword>
<reference evidence="12" key="1">
    <citation type="submission" date="2023-01" db="EMBL/GenBank/DDBJ databases">
        <authorList>
            <person name="Van Ghelder C."/>
            <person name="Rancurel C."/>
        </authorList>
    </citation>
    <scope>NUCLEOTIDE SEQUENCE</scope>
    <source>
        <strain evidence="12">CNCM I-4278</strain>
    </source>
</reference>
<protein>
    <recommendedName>
        <fullName evidence="10">Carboxylic ester hydrolase</fullName>
        <ecNumber evidence="10">3.1.1.-</ecNumber>
    </recommendedName>
</protein>
<keyword evidence="3" id="KW-0624">Polysaccharide degradation</keyword>
<evidence type="ECO:0000256" key="10">
    <source>
        <dbReference type="RuleBase" id="RU361238"/>
    </source>
</evidence>
<organism evidence="12 13">
    <name type="scientific">Periconia digitata</name>
    <dbReference type="NCBI Taxonomy" id="1303443"/>
    <lineage>
        <taxon>Eukaryota</taxon>
        <taxon>Fungi</taxon>
        <taxon>Dikarya</taxon>
        <taxon>Ascomycota</taxon>
        <taxon>Pezizomycotina</taxon>
        <taxon>Dothideomycetes</taxon>
        <taxon>Pleosporomycetidae</taxon>
        <taxon>Pleosporales</taxon>
        <taxon>Massarineae</taxon>
        <taxon>Periconiaceae</taxon>
        <taxon>Periconia</taxon>
    </lineage>
</organism>
<keyword evidence="11" id="KW-1133">Transmembrane helix</keyword>
<proteinExistence type="inferred from homology"/>
<keyword evidence="3" id="KW-0858">Xylan degradation</keyword>
<dbReference type="EMBL" id="CAOQHR010000002">
    <property type="protein sequence ID" value="CAI6293966.1"/>
    <property type="molecule type" value="Genomic_DNA"/>
</dbReference>
<evidence type="ECO:0000256" key="11">
    <source>
        <dbReference type="SAM" id="Phobius"/>
    </source>
</evidence>
<keyword evidence="4" id="KW-0479">Metal-binding</keyword>
<evidence type="ECO:0000256" key="2">
    <source>
        <dbReference type="ARBA" id="ARBA00022487"/>
    </source>
</evidence>
<evidence type="ECO:0000313" key="12">
    <source>
        <dbReference type="EMBL" id="CAI6293966.1"/>
    </source>
</evidence>
<dbReference type="GO" id="GO:0046872">
    <property type="term" value="F:metal ion binding"/>
    <property type="evidence" value="ECO:0007669"/>
    <property type="project" value="UniProtKB-KW"/>
</dbReference>
<keyword evidence="11" id="KW-0472">Membrane</keyword>
<dbReference type="Gene3D" id="3.40.50.1820">
    <property type="entry name" value="alpha/beta hydrolase"/>
    <property type="match status" value="1"/>
</dbReference>
<keyword evidence="11" id="KW-0812">Transmembrane</keyword>
<accession>A0A9W4U6Z3</accession>
<evidence type="ECO:0000256" key="1">
    <source>
        <dbReference type="ARBA" id="ARBA00006249"/>
    </source>
</evidence>
<keyword evidence="7" id="KW-0106">Calcium</keyword>
<feature type="transmembrane region" description="Helical" evidence="11">
    <location>
        <begin position="27"/>
        <end position="50"/>
    </location>
</feature>
<evidence type="ECO:0000256" key="7">
    <source>
        <dbReference type="ARBA" id="ARBA00022837"/>
    </source>
</evidence>
<evidence type="ECO:0000256" key="5">
    <source>
        <dbReference type="ARBA" id="ARBA00022729"/>
    </source>
</evidence>
<keyword evidence="5" id="KW-0732">Signal</keyword>
<dbReference type="SUPFAM" id="SSF53474">
    <property type="entry name" value="alpha/beta-Hydrolases"/>
    <property type="match status" value="1"/>
</dbReference>
<dbReference type="Proteomes" id="UP001152607">
    <property type="component" value="Unassembled WGS sequence"/>
</dbReference>
<dbReference type="OrthoDB" id="3039123at2759"/>
<evidence type="ECO:0000256" key="3">
    <source>
        <dbReference type="ARBA" id="ARBA00022651"/>
    </source>
</evidence>
<dbReference type="PANTHER" id="PTHR33938:SF15">
    <property type="entry name" value="FERULOYL ESTERASE B-RELATED"/>
    <property type="match status" value="1"/>
</dbReference>
<keyword evidence="8" id="KW-1015">Disulfide bond</keyword>
<evidence type="ECO:0000256" key="6">
    <source>
        <dbReference type="ARBA" id="ARBA00022801"/>
    </source>
</evidence>
<keyword evidence="2" id="KW-0719">Serine esterase</keyword>
<dbReference type="Pfam" id="PF07519">
    <property type="entry name" value="Tannase"/>
    <property type="match status" value="1"/>
</dbReference>
<comment type="caution">
    <text evidence="12">The sequence shown here is derived from an EMBL/GenBank/DDBJ whole genome shotgun (WGS) entry which is preliminary data.</text>
</comment>
<dbReference type="InterPro" id="IPR029058">
    <property type="entry name" value="AB_hydrolase_fold"/>
</dbReference>
<comment type="similarity">
    <text evidence="1 10">Belongs to the tannase family.</text>
</comment>